<dbReference type="Pfam" id="PF02310">
    <property type="entry name" value="B12-binding"/>
    <property type="match status" value="1"/>
</dbReference>
<dbReference type="PROSITE" id="PS51332">
    <property type="entry name" value="B12_BINDING"/>
    <property type="match status" value="1"/>
</dbReference>
<dbReference type="Proteomes" id="UP000093044">
    <property type="component" value="Chromosome"/>
</dbReference>
<proteinExistence type="predicted"/>
<dbReference type="InterPro" id="IPR006158">
    <property type="entry name" value="Cobalamin-bd"/>
</dbReference>
<dbReference type="RefSeq" id="WP_066749135.1">
    <property type="nucleotide sequence ID" value="NZ_CP016757.1"/>
</dbReference>
<sequence>MMLEIKFNKRFDWKELPPISEIEAGASRLAKGITVGETLFFREHGVKSEAEYKRRAIAEGLISKHSHVGWNSWEETAKNIEFIYSELKRRGSYITRFGFILDWVMGVPAAYRDKLPKGTGLILNTPEEWAALGQIVPVQPHMSDHMIGSPNALENTVFALNAGVTSIGNVSHYFTYEYPGVELEYERTVNSLTAFMLMGKVEGTIVHSNMDDGFGNQFRDLASITGWAMMERYLVEDMLGARMAFAYGNLFSDPMGRIIIHSVMEKLNKHHTPGTMIFGNTVDYGLDYQRNYGALASFSLADAIFQRHTPTGHAVASVPVTEAVRIPTAQEIVDGHLTVDMMIEKSKFMAPFINWERVNAERDLYIFCGKIFFERMMNALDDLGVDINHPGEIFAALKAIGPRQLEDNFGAGEKTTSGERLPVRPTDMIKNLNSKKDQALARFGEIEAELSGEKVLVGSTDIHDYGKEIVKAILTKAGATVFDLGNYVTPEEVVDTLIETEAKAVALSTYNGIALSYAKELTEKMRESGTEATLILGGQLNENMEGGSLAVDVTEELRALGVNCDNDMDKIISVVKSIYAA</sequence>
<dbReference type="Gene3D" id="3.40.50.280">
    <property type="entry name" value="Cobalamin-binding domain"/>
    <property type="match status" value="1"/>
</dbReference>
<evidence type="ECO:0000313" key="1">
    <source>
        <dbReference type="EMBL" id="ANZ46628.1"/>
    </source>
</evidence>
<dbReference type="AlphaFoldDB" id="A0A1B2I9G9"/>
<dbReference type="STRING" id="1197717.BED41_08495"/>
<name>A0A1B2I9G9_9BACT</name>
<gene>
    <name evidence="1" type="ORF">BED41_08495</name>
</gene>
<keyword evidence="2" id="KW-1185">Reference proteome</keyword>
<dbReference type="GO" id="GO:0046872">
    <property type="term" value="F:metal ion binding"/>
    <property type="evidence" value="ECO:0007669"/>
    <property type="project" value="InterPro"/>
</dbReference>
<dbReference type="OrthoDB" id="5888at2"/>
<protein>
    <submittedName>
        <fullName evidence="1">Methylmalonyl-CoA mutase</fullName>
    </submittedName>
</protein>
<dbReference type="KEGG" id="cpor:BED41_08495"/>
<dbReference type="SUPFAM" id="SSF52242">
    <property type="entry name" value="Cobalamin (vitamin B12)-binding domain"/>
    <property type="match status" value="1"/>
</dbReference>
<organism evidence="1 2">
    <name type="scientific">Cloacibacillus porcorum</name>
    <dbReference type="NCBI Taxonomy" id="1197717"/>
    <lineage>
        <taxon>Bacteria</taxon>
        <taxon>Thermotogati</taxon>
        <taxon>Synergistota</taxon>
        <taxon>Synergistia</taxon>
        <taxon>Synergistales</taxon>
        <taxon>Synergistaceae</taxon>
        <taxon>Cloacibacillus</taxon>
    </lineage>
</organism>
<dbReference type="InterPro" id="IPR036724">
    <property type="entry name" value="Cobalamin-bd_sf"/>
</dbReference>
<evidence type="ECO:0000313" key="2">
    <source>
        <dbReference type="Proteomes" id="UP000093044"/>
    </source>
</evidence>
<accession>A0A1B2I9G9</accession>
<reference evidence="1" key="1">
    <citation type="submission" date="2016-08" db="EMBL/GenBank/DDBJ databases">
        <title>Complete genome of Cloacibacillus porcorum.</title>
        <authorList>
            <person name="Looft T."/>
            <person name="Bayles D.O."/>
            <person name="Alt D.P."/>
        </authorList>
    </citation>
    <scope>NUCLEOTIDE SEQUENCE [LARGE SCALE GENOMIC DNA]</scope>
    <source>
        <strain evidence="1">CL-84</strain>
    </source>
</reference>
<dbReference type="EMBL" id="CP016757">
    <property type="protein sequence ID" value="ANZ46628.1"/>
    <property type="molecule type" value="Genomic_DNA"/>
</dbReference>
<dbReference type="GeneID" id="83057886"/>
<dbReference type="GO" id="GO:0031419">
    <property type="term" value="F:cobalamin binding"/>
    <property type="evidence" value="ECO:0007669"/>
    <property type="project" value="InterPro"/>
</dbReference>